<dbReference type="InterPro" id="IPR011993">
    <property type="entry name" value="PH-like_dom_sf"/>
</dbReference>
<gene>
    <name evidence="2" type="ORF">HGRIS_014630</name>
</gene>
<feature type="compositionally biased region" description="Polar residues" evidence="1">
    <location>
        <begin position="341"/>
        <end position="353"/>
    </location>
</feature>
<dbReference type="EMBL" id="JASNQZ010000003">
    <property type="protein sequence ID" value="KAL0959377.1"/>
    <property type="molecule type" value="Genomic_DNA"/>
</dbReference>
<evidence type="ECO:0000313" key="3">
    <source>
        <dbReference type="Proteomes" id="UP001556367"/>
    </source>
</evidence>
<reference evidence="3" key="1">
    <citation type="submission" date="2024-06" db="EMBL/GenBank/DDBJ databases">
        <title>Multi-omics analyses provide insights into the biosynthesis of the anticancer antibiotic pleurotin in Hohenbuehelia grisea.</title>
        <authorList>
            <person name="Weaver J.A."/>
            <person name="Alberti F."/>
        </authorList>
    </citation>
    <scope>NUCLEOTIDE SEQUENCE [LARGE SCALE GENOMIC DNA]</scope>
    <source>
        <strain evidence="3">T-177</strain>
    </source>
</reference>
<feature type="region of interest" description="Disordered" evidence="1">
    <location>
        <begin position="9"/>
        <end position="32"/>
    </location>
</feature>
<accession>A0ABR3JV17</accession>
<feature type="region of interest" description="Disordered" evidence="1">
    <location>
        <begin position="122"/>
        <end position="141"/>
    </location>
</feature>
<feature type="compositionally biased region" description="Polar residues" evidence="1">
    <location>
        <begin position="243"/>
        <end position="270"/>
    </location>
</feature>
<evidence type="ECO:0000313" key="2">
    <source>
        <dbReference type="EMBL" id="KAL0959377.1"/>
    </source>
</evidence>
<name>A0ABR3JV17_9AGAR</name>
<proteinExistence type="predicted"/>
<dbReference type="Proteomes" id="UP001556367">
    <property type="component" value="Unassembled WGS sequence"/>
</dbReference>
<dbReference type="InterPro" id="IPR053026">
    <property type="entry name" value="CDC42_GEF"/>
</dbReference>
<dbReference type="PANTHER" id="PTHR47339:SF1">
    <property type="entry name" value="CELL DIVISION CONTROL PROTEIN 24"/>
    <property type="match status" value="1"/>
</dbReference>
<comment type="caution">
    <text evidence="2">The sequence shown here is derived from an EMBL/GenBank/DDBJ whole genome shotgun (WGS) entry which is preliminary data.</text>
</comment>
<feature type="compositionally biased region" description="Low complexity" evidence="1">
    <location>
        <begin position="12"/>
        <end position="24"/>
    </location>
</feature>
<keyword evidence="3" id="KW-1185">Reference proteome</keyword>
<dbReference type="Pfam" id="PF15411">
    <property type="entry name" value="PH_10"/>
    <property type="match status" value="1"/>
</dbReference>
<feature type="region of interest" description="Disordered" evidence="1">
    <location>
        <begin position="239"/>
        <end position="353"/>
    </location>
</feature>
<dbReference type="PANTHER" id="PTHR47339">
    <property type="entry name" value="CELL DIVISION CONTROL PROTEIN 24"/>
    <property type="match status" value="1"/>
</dbReference>
<dbReference type="Gene3D" id="2.30.29.30">
    <property type="entry name" value="Pleckstrin-homology domain (PH domain)/Phosphotyrosine-binding domain (PTB)"/>
    <property type="match status" value="1"/>
</dbReference>
<sequence length="353" mass="38854">MFTIFVQTNTASSSSLPPTSPDGSQPSHTVSHDQILSELKGRVVDWKGLDKSDFGSCVFHSFPMTVTRCGIDRPYYVIIFERIIICLKEQFSRSTSPATVMPQLSIRANGKKTETMISVEARKPPPDAAQASPQVSESEAEASLAVVPDEVPPLERPQPECPPPLLLKGRIWMPDFLSVEPSYDEPRARKGKPPKRRTGILPLTLHFQPHGEPADSFTLWFADGDQRDTWQGTIEKFTAIPRTPQTKPTAYNYRSSMSFDSPSMPQTPSPSRGVFFTRQPSPSSSPGDDAPQGARVPRIPKPGSSPNRDSAEKPISPPRNRAKRASVMYPGSFAAPLTLSGDPSQSTNRKVWI</sequence>
<evidence type="ECO:0000256" key="1">
    <source>
        <dbReference type="SAM" id="MobiDB-lite"/>
    </source>
</evidence>
<organism evidence="2 3">
    <name type="scientific">Hohenbuehelia grisea</name>
    <dbReference type="NCBI Taxonomy" id="104357"/>
    <lineage>
        <taxon>Eukaryota</taxon>
        <taxon>Fungi</taxon>
        <taxon>Dikarya</taxon>
        <taxon>Basidiomycota</taxon>
        <taxon>Agaricomycotina</taxon>
        <taxon>Agaricomycetes</taxon>
        <taxon>Agaricomycetidae</taxon>
        <taxon>Agaricales</taxon>
        <taxon>Pleurotineae</taxon>
        <taxon>Pleurotaceae</taxon>
        <taxon>Hohenbuehelia</taxon>
    </lineage>
</organism>
<protein>
    <submittedName>
        <fullName evidence="2">Uncharacterized protein</fullName>
    </submittedName>
</protein>